<evidence type="ECO:0000313" key="8">
    <source>
        <dbReference type="Proteomes" id="UP000189674"/>
    </source>
</evidence>
<dbReference type="STRING" id="1936003.STSP2_02788"/>
<keyword evidence="4 5" id="KW-0663">Pyridoxal phosphate</keyword>
<dbReference type="FunFam" id="3.40.640.10:FF:000035">
    <property type="entry name" value="O-succinylhomoserine sulfhydrylase"/>
    <property type="match status" value="1"/>
</dbReference>
<dbReference type="GO" id="GO:0005737">
    <property type="term" value="C:cytoplasm"/>
    <property type="evidence" value="ECO:0007669"/>
    <property type="project" value="TreeGrafter"/>
</dbReference>
<dbReference type="NCBIfam" id="NF006096">
    <property type="entry name" value="PRK08248.1"/>
    <property type="match status" value="1"/>
</dbReference>
<evidence type="ECO:0000256" key="6">
    <source>
        <dbReference type="RuleBase" id="RU362118"/>
    </source>
</evidence>
<dbReference type="GO" id="GO:0019346">
    <property type="term" value="P:transsulfuration"/>
    <property type="evidence" value="ECO:0007669"/>
    <property type="project" value="InterPro"/>
</dbReference>
<keyword evidence="3" id="KW-0808">Transferase</keyword>
<dbReference type="AlphaFoldDB" id="A0A1U9NP26"/>
<dbReference type="PANTHER" id="PTHR43797:SF2">
    <property type="entry name" value="HOMOCYSTEINE_CYSTEINE SYNTHASE"/>
    <property type="match status" value="1"/>
</dbReference>
<dbReference type="GO" id="GO:0071269">
    <property type="term" value="P:L-homocysteine biosynthetic process"/>
    <property type="evidence" value="ECO:0007669"/>
    <property type="project" value="TreeGrafter"/>
</dbReference>
<proteinExistence type="inferred from homology"/>
<dbReference type="InterPro" id="IPR015421">
    <property type="entry name" value="PyrdxlP-dep_Trfase_major"/>
</dbReference>
<evidence type="ECO:0000256" key="2">
    <source>
        <dbReference type="ARBA" id="ARBA00009077"/>
    </source>
</evidence>
<evidence type="ECO:0000256" key="4">
    <source>
        <dbReference type="ARBA" id="ARBA00022898"/>
    </source>
</evidence>
<dbReference type="GO" id="GO:0018826">
    <property type="term" value="F:methionine gamma-lyase activity"/>
    <property type="evidence" value="ECO:0007669"/>
    <property type="project" value="UniProtKB-EC"/>
</dbReference>
<dbReference type="InterPro" id="IPR015424">
    <property type="entry name" value="PyrdxlP-dep_Trfase"/>
</dbReference>
<dbReference type="Gene3D" id="3.40.640.10">
    <property type="entry name" value="Type I PLP-dependent aspartate aminotransferase-like (Major domain)"/>
    <property type="match status" value="1"/>
</dbReference>
<dbReference type="RefSeq" id="WP_146663267.1">
    <property type="nucleotide sequence ID" value="NZ_CP019791.1"/>
</dbReference>
<dbReference type="Proteomes" id="UP000189674">
    <property type="component" value="Chromosome"/>
</dbReference>
<dbReference type="SUPFAM" id="SSF53383">
    <property type="entry name" value="PLP-dependent transferases"/>
    <property type="match status" value="1"/>
</dbReference>
<dbReference type="GO" id="GO:0003961">
    <property type="term" value="F:O-acetylhomoserine aminocarboxypropyltransferase activity"/>
    <property type="evidence" value="ECO:0007669"/>
    <property type="project" value="TreeGrafter"/>
</dbReference>
<evidence type="ECO:0000256" key="5">
    <source>
        <dbReference type="PIRSR" id="PIRSR001434-2"/>
    </source>
</evidence>
<dbReference type="InterPro" id="IPR015422">
    <property type="entry name" value="PyrdxlP-dep_Trfase_small"/>
</dbReference>
<dbReference type="InterPro" id="IPR006235">
    <property type="entry name" value="OAc-hSer/O-AcSer_sulfhydrylase"/>
</dbReference>
<protein>
    <submittedName>
        <fullName evidence="7">Methionine gamma-lyase</fullName>
        <ecNumber evidence="7">4.4.1.11</ecNumber>
    </submittedName>
</protein>
<dbReference type="InterPro" id="IPR000277">
    <property type="entry name" value="Cys/Met-Metab_PyrdxlP-dep_enz"/>
</dbReference>
<gene>
    <name evidence="7" type="primary">mdeA</name>
    <name evidence="7" type="ORF">STSP2_02788</name>
</gene>
<accession>A0A1U9NP26</accession>
<dbReference type="GO" id="GO:0006535">
    <property type="term" value="P:cysteine biosynthetic process from serine"/>
    <property type="evidence" value="ECO:0007669"/>
    <property type="project" value="TreeGrafter"/>
</dbReference>
<dbReference type="EMBL" id="CP019791">
    <property type="protein sequence ID" value="AQT69595.1"/>
    <property type="molecule type" value="Genomic_DNA"/>
</dbReference>
<dbReference type="KEGG" id="alus:STSP2_02788"/>
<evidence type="ECO:0000313" key="7">
    <source>
        <dbReference type="EMBL" id="AQT69595.1"/>
    </source>
</evidence>
<reference evidence="8" key="1">
    <citation type="submission" date="2017-02" db="EMBL/GenBank/DDBJ databases">
        <title>Comparative genomics and description of representatives of a novel lineage of planctomycetes thriving in anoxic sediments.</title>
        <authorList>
            <person name="Spring S."/>
            <person name="Bunk B."/>
            <person name="Sproer C."/>
        </authorList>
    </citation>
    <scope>NUCLEOTIDE SEQUENCE [LARGE SCALE GENOMIC DNA]</scope>
    <source>
        <strain evidence="8">ST-NAGAB-D1</strain>
    </source>
</reference>
<dbReference type="PIRSF" id="PIRSF001434">
    <property type="entry name" value="CGS"/>
    <property type="match status" value="1"/>
</dbReference>
<organism evidence="7 8">
    <name type="scientific">Anaerohalosphaera lusitana</name>
    <dbReference type="NCBI Taxonomy" id="1936003"/>
    <lineage>
        <taxon>Bacteria</taxon>
        <taxon>Pseudomonadati</taxon>
        <taxon>Planctomycetota</taxon>
        <taxon>Phycisphaerae</taxon>
        <taxon>Sedimentisphaerales</taxon>
        <taxon>Anaerohalosphaeraceae</taxon>
        <taxon>Anaerohalosphaera</taxon>
    </lineage>
</organism>
<dbReference type="CDD" id="cd00614">
    <property type="entry name" value="CGS_like"/>
    <property type="match status" value="1"/>
</dbReference>
<evidence type="ECO:0000256" key="1">
    <source>
        <dbReference type="ARBA" id="ARBA00001933"/>
    </source>
</evidence>
<dbReference type="PANTHER" id="PTHR43797">
    <property type="entry name" value="HOMOCYSTEINE/CYSTEINE SYNTHASE"/>
    <property type="match status" value="1"/>
</dbReference>
<dbReference type="GO" id="GO:0004124">
    <property type="term" value="F:cysteine synthase activity"/>
    <property type="evidence" value="ECO:0007669"/>
    <property type="project" value="TreeGrafter"/>
</dbReference>
<dbReference type="GO" id="GO:0030170">
    <property type="term" value="F:pyridoxal phosphate binding"/>
    <property type="evidence" value="ECO:0007669"/>
    <property type="project" value="InterPro"/>
</dbReference>
<comment type="similarity">
    <text evidence="2 6">Belongs to the trans-sulfuration enzymes family.</text>
</comment>
<name>A0A1U9NP26_9BACT</name>
<evidence type="ECO:0000256" key="3">
    <source>
        <dbReference type="ARBA" id="ARBA00022679"/>
    </source>
</evidence>
<feature type="modified residue" description="N6-(pyridoxal phosphate)lysine" evidence="5">
    <location>
        <position position="210"/>
    </location>
</feature>
<dbReference type="EC" id="4.4.1.11" evidence="7"/>
<keyword evidence="8" id="KW-1185">Reference proteome</keyword>
<sequence>MSDTTNYKLETLALHAGHDIDADTLSRAVPIYQTSSYVFKDSKHAADLFSLAEPGNIYTRIMNPTTDVLEKRVAAMEGGVGACAFGSGMAAITAAVLNICRSGQHVVSASTLYGGTYTLFSQSLPKLGIETTFVDPSVPDNFAKEIKDNTRLLYVETIGNPRNNISDFEEIAKIAHENNIPLIVDNTVASPILFRPFEYGADIVVHSCTKLIGGHGTSIGGVVVDSGKFDWGNGKFPELSEPVPSYHGLKYTEAAGPAAYITKIRTQGLRDMGASMSPFNAFLFIQGLETIHLRVPRHCENALALAKYLEKHPAVSWVNYPGLESHPDHVLAKRYLPNGQGAILGFGIKGGKEAGEKFINSVKLSSHLANILDSKTLVIHPSSTTHQQLSEEEQASAGVTPDFIRVSVGTEHIDDIIADFDQALEASQNG</sequence>
<dbReference type="Pfam" id="PF01053">
    <property type="entry name" value="Cys_Met_Meta_PP"/>
    <property type="match status" value="1"/>
</dbReference>
<dbReference type="NCBIfam" id="TIGR01326">
    <property type="entry name" value="OAH_OAS_sulfhy"/>
    <property type="match status" value="1"/>
</dbReference>
<keyword evidence="7" id="KW-0456">Lyase</keyword>
<dbReference type="OrthoDB" id="9780685at2"/>
<dbReference type="Gene3D" id="3.90.1150.10">
    <property type="entry name" value="Aspartate Aminotransferase, domain 1"/>
    <property type="match status" value="1"/>
</dbReference>
<comment type="cofactor">
    <cofactor evidence="1 6">
        <name>pyridoxal 5'-phosphate</name>
        <dbReference type="ChEBI" id="CHEBI:597326"/>
    </cofactor>
</comment>